<dbReference type="Gene3D" id="3.40.50.300">
    <property type="entry name" value="P-loop containing nucleotide triphosphate hydrolases"/>
    <property type="match status" value="1"/>
</dbReference>
<dbReference type="InterPro" id="IPR027417">
    <property type="entry name" value="P-loop_NTPase"/>
</dbReference>
<feature type="domain" description="NadR/Ttd14 AAA" evidence="1">
    <location>
        <begin position="4"/>
        <end position="166"/>
    </location>
</feature>
<evidence type="ECO:0000313" key="2">
    <source>
        <dbReference type="EMBL" id="TPN87048.1"/>
    </source>
</evidence>
<proteinExistence type="predicted"/>
<sequence>MCKRIIITGAPGTGKTSLIDILQKKGHACFSEISRQIIIQQQQQQSNKTPWEDLFGFTNLVYQQTVEELHIPIHKNTFVDRGLPDTIAYLQTKSEVIPDYLLNFPFKEYYNNTVFLAPFWEEIYVGDPQRLQSSKDAIEIHNNLLQVYTALDFKIEILPKTTLTKRIEFIQSIII</sequence>
<dbReference type="AlphaFoldDB" id="A0A504JGZ4"/>
<protein>
    <recommendedName>
        <fullName evidence="1">NadR/Ttd14 AAA domain-containing protein</fullName>
    </recommendedName>
</protein>
<gene>
    <name evidence="2" type="ORF">FHK87_05505</name>
</gene>
<dbReference type="EMBL" id="VFWZ01000002">
    <property type="protein sequence ID" value="TPN87048.1"/>
    <property type="molecule type" value="Genomic_DNA"/>
</dbReference>
<dbReference type="SUPFAM" id="SSF52540">
    <property type="entry name" value="P-loop containing nucleoside triphosphate hydrolases"/>
    <property type="match status" value="1"/>
</dbReference>
<accession>A0A504JGZ4</accession>
<evidence type="ECO:0000259" key="1">
    <source>
        <dbReference type="Pfam" id="PF13521"/>
    </source>
</evidence>
<evidence type="ECO:0000313" key="3">
    <source>
        <dbReference type="Proteomes" id="UP000315540"/>
    </source>
</evidence>
<dbReference type="Pfam" id="PF13521">
    <property type="entry name" value="AAA_28"/>
    <property type="match status" value="1"/>
</dbReference>
<name>A0A504JGZ4_9FLAO</name>
<dbReference type="Proteomes" id="UP000315540">
    <property type="component" value="Unassembled WGS sequence"/>
</dbReference>
<keyword evidence="3" id="KW-1185">Reference proteome</keyword>
<dbReference type="RefSeq" id="WP_140591112.1">
    <property type="nucleotide sequence ID" value="NZ_VFWZ01000002.1"/>
</dbReference>
<reference evidence="2 3" key="1">
    <citation type="submission" date="2019-06" db="EMBL/GenBank/DDBJ databases">
        <authorList>
            <person name="Meng X."/>
        </authorList>
    </citation>
    <scope>NUCLEOTIDE SEQUENCE [LARGE SCALE GENOMIC DNA]</scope>
    <source>
        <strain evidence="2 3">M625</strain>
    </source>
</reference>
<dbReference type="InterPro" id="IPR038727">
    <property type="entry name" value="NadR/Ttd14_AAA_dom"/>
</dbReference>
<organism evidence="2 3">
    <name type="scientific">Aquimarina algicola</name>
    <dbReference type="NCBI Taxonomy" id="2589995"/>
    <lineage>
        <taxon>Bacteria</taxon>
        <taxon>Pseudomonadati</taxon>
        <taxon>Bacteroidota</taxon>
        <taxon>Flavobacteriia</taxon>
        <taxon>Flavobacteriales</taxon>
        <taxon>Flavobacteriaceae</taxon>
        <taxon>Aquimarina</taxon>
    </lineage>
</organism>
<dbReference type="OrthoDB" id="5638848at2"/>
<comment type="caution">
    <text evidence="2">The sequence shown here is derived from an EMBL/GenBank/DDBJ whole genome shotgun (WGS) entry which is preliminary data.</text>
</comment>